<gene>
    <name evidence="1" type="ORF">H4Q32_006106</name>
</gene>
<evidence type="ECO:0000313" key="1">
    <source>
        <dbReference type="EMBL" id="KAI2652804.1"/>
    </source>
</evidence>
<name>A0ABQ8LQ82_LABRO</name>
<proteinExistence type="predicted"/>
<keyword evidence="2" id="KW-1185">Reference proteome</keyword>
<evidence type="ECO:0000313" key="2">
    <source>
        <dbReference type="Proteomes" id="UP000830375"/>
    </source>
</evidence>
<dbReference type="Proteomes" id="UP000830375">
    <property type="component" value="Unassembled WGS sequence"/>
</dbReference>
<protein>
    <submittedName>
        <fullName evidence="1">Uncharacterized protein</fullName>
    </submittedName>
</protein>
<comment type="caution">
    <text evidence="1">The sequence shown here is derived from an EMBL/GenBank/DDBJ whole genome shotgun (WGS) entry which is preliminary data.</text>
</comment>
<reference evidence="1 2" key="1">
    <citation type="submission" date="2022-01" db="EMBL/GenBank/DDBJ databases">
        <title>A high-quality chromosome-level genome assembly of rohu carp, Labeo rohita.</title>
        <authorList>
            <person name="Arick M.A. II"/>
            <person name="Hsu C.-Y."/>
            <person name="Magbanua Z."/>
            <person name="Pechanova O."/>
            <person name="Grover C."/>
            <person name="Miller E."/>
            <person name="Thrash A."/>
            <person name="Ezzel L."/>
            <person name="Alam S."/>
            <person name="Benzie J."/>
            <person name="Hamilton M."/>
            <person name="Karsi A."/>
            <person name="Lawrence M.L."/>
            <person name="Peterson D.G."/>
        </authorList>
    </citation>
    <scope>NUCLEOTIDE SEQUENCE [LARGE SCALE GENOMIC DNA]</scope>
    <source>
        <strain evidence="2">BAU-BD-2019</strain>
        <tissue evidence="1">Blood</tissue>
    </source>
</reference>
<accession>A0ABQ8LQ82</accession>
<dbReference type="EMBL" id="JACTAM010000019">
    <property type="protein sequence ID" value="KAI2652804.1"/>
    <property type="molecule type" value="Genomic_DNA"/>
</dbReference>
<sequence>MSQSFQDFAFEGWAYQYKVLPCGLSLSPHVTEAALAPLREGCGSQPPGLIGTSGQLGKEQTFLSAEFLFSWCKTGLSHYDCMSFLRIRSA</sequence>
<organism evidence="1 2">
    <name type="scientific">Labeo rohita</name>
    <name type="common">Indian major carp</name>
    <name type="synonym">Cyprinus rohita</name>
    <dbReference type="NCBI Taxonomy" id="84645"/>
    <lineage>
        <taxon>Eukaryota</taxon>
        <taxon>Metazoa</taxon>
        <taxon>Chordata</taxon>
        <taxon>Craniata</taxon>
        <taxon>Vertebrata</taxon>
        <taxon>Euteleostomi</taxon>
        <taxon>Actinopterygii</taxon>
        <taxon>Neopterygii</taxon>
        <taxon>Teleostei</taxon>
        <taxon>Ostariophysi</taxon>
        <taxon>Cypriniformes</taxon>
        <taxon>Cyprinidae</taxon>
        <taxon>Labeoninae</taxon>
        <taxon>Labeonini</taxon>
        <taxon>Labeo</taxon>
    </lineage>
</organism>